<evidence type="ECO:0000259" key="10">
    <source>
        <dbReference type="Pfam" id="PF09976"/>
    </source>
</evidence>
<evidence type="ECO:0000256" key="1">
    <source>
        <dbReference type="ARBA" id="ARBA00004167"/>
    </source>
</evidence>
<evidence type="ECO:0000256" key="7">
    <source>
        <dbReference type="ARBA" id="ARBA00023186"/>
    </source>
</evidence>
<feature type="region of interest" description="Disordered" evidence="8">
    <location>
        <begin position="242"/>
        <end position="266"/>
    </location>
</feature>
<dbReference type="AlphaFoldDB" id="A0A7W7NVP4"/>
<evidence type="ECO:0000256" key="4">
    <source>
        <dbReference type="ARBA" id="ARBA00022692"/>
    </source>
</evidence>
<evidence type="ECO:0000256" key="3">
    <source>
        <dbReference type="ARBA" id="ARBA00022475"/>
    </source>
</evidence>
<sequence>MAVPPQNPVTNVAAARRQAEQSGVFMREVDDALRQDQVETFLRRYGKPLLAVIIVGLLAFAGYLYWQHRQKGEEEAASEQLILALDDLDAGNAAAAQAKLAPLTQGDAGHAALAQLAQAGIALDKGRTDEAANLYAKVAQNADAPQPLRDLATVREVAAGFDKLPPQTVIDRLSALAQPGNPWFGVAGELVGGAYLKQGKPKQAGPLFARIAKDKTQPEGLRARVRQMAGQLGYDAIDDVVSASGEDGASSDTQAAGAAAPGAAGE</sequence>
<dbReference type="PANTHER" id="PTHR38035:SF1">
    <property type="entry name" value="ANCILLARY SECYEG TRANSLOCON SUBUNIT"/>
    <property type="match status" value="1"/>
</dbReference>
<dbReference type="InterPro" id="IPR026039">
    <property type="entry name" value="YfgM"/>
</dbReference>
<accession>A0A7W7NVP4</accession>
<comment type="caution">
    <text evidence="11">The sequence shown here is derived from an EMBL/GenBank/DDBJ whole genome shotgun (WGS) entry which is preliminary data.</text>
</comment>
<evidence type="ECO:0000256" key="6">
    <source>
        <dbReference type="ARBA" id="ARBA00023136"/>
    </source>
</evidence>
<evidence type="ECO:0000256" key="9">
    <source>
        <dbReference type="SAM" id="Phobius"/>
    </source>
</evidence>
<dbReference type="GO" id="GO:0044877">
    <property type="term" value="F:protein-containing complex binding"/>
    <property type="evidence" value="ECO:0007669"/>
    <property type="project" value="InterPro"/>
</dbReference>
<reference evidence="11 12" key="1">
    <citation type="submission" date="2020-08" db="EMBL/GenBank/DDBJ databases">
        <title>Functional genomics of gut bacteria from endangered species of beetles.</title>
        <authorList>
            <person name="Carlos-Shanley C."/>
        </authorList>
    </citation>
    <scope>NUCLEOTIDE SEQUENCE [LARGE SCALE GENOMIC DNA]</scope>
    <source>
        <strain evidence="11 12">S00245</strain>
    </source>
</reference>
<evidence type="ECO:0000313" key="11">
    <source>
        <dbReference type="EMBL" id="MBB4857524.1"/>
    </source>
</evidence>
<dbReference type="PANTHER" id="PTHR38035">
    <property type="entry name" value="UPF0070 PROTEIN YFGM"/>
    <property type="match status" value="1"/>
</dbReference>
<feature type="compositionally biased region" description="Low complexity" evidence="8">
    <location>
        <begin position="255"/>
        <end position="266"/>
    </location>
</feature>
<evidence type="ECO:0000256" key="5">
    <source>
        <dbReference type="ARBA" id="ARBA00022989"/>
    </source>
</evidence>
<keyword evidence="4 9" id="KW-0812">Transmembrane</keyword>
<protein>
    <recommendedName>
        <fullName evidence="10">Ancillary SecYEG translocon subunit/Cell division coordinator CpoB TPR domain-containing protein</fullName>
    </recommendedName>
</protein>
<name>A0A7W7NVP4_9SPHN</name>
<organism evidence="11 12">
    <name type="scientific">Novosphingobium chloroacetimidivorans</name>
    <dbReference type="NCBI Taxonomy" id="1428314"/>
    <lineage>
        <taxon>Bacteria</taxon>
        <taxon>Pseudomonadati</taxon>
        <taxon>Pseudomonadota</taxon>
        <taxon>Alphaproteobacteria</taxon>
        <taxon>Sphingomonadales</taxon>
        <taxon>Sphingomonadaceae</taxon>
        <taxon>Novosphingobium</taxon>
    </lineage>
</organism>
<keyword evidence="5 9" id="KW-1133">Transmembrane helix</keyword>
<comment type="subcellular location">
    <subcellularLocation>
        <location evidence="2">Cell membrane</location>
    </subcellularLocation>
    <subcellularLocation>
        <location evidence="1">Membrane</location>
        <topology evidence="1">Single-pass membrane protein</topology>
    </subcellularLocation>
</comment>
<keyword evidence="6 9" id="KW-0472">Membrane</keyword>
<feature type="domain" description="Ancillary SecYEG translocon subunit/Cell division coordinator CpoB TPR" evidence="10">
    <location>
        <begin position="41"/>
        <end position="209"/>
    </location>
</feature>
<evidence type="ECO:0000256" key="8">
    <source>
        <dbReference type="SAM" id="MobiDB-lite"/>
    </source>
</evidence>
<dbReference type="RefSeq" id="WP_246381146.1">
    <property type="nucleotide sequence ID" value="NZ_JACHLR010000002.1"/>
</dbReference>
<dbReference type="GO" id="GO:0005886">
    <property type="term" value="C:plasma membrane"/>
    <property type="evidence" value="ECO:0007669"/>
    <property type="project" value="UniProtKB-SubCell"/>
</dbReference>
<keyword evidence="7" id="KW-0143">Chaperone</keyword>
<dbReference type="Proteomes" id="UP000555448">
    <property type="component" value="Unassembled WGS sequence"/>
</dbReference>
<evidence type="ECO:0000313" key="12">
    <source>
        <dbReference type="Proteomes" id="UP000555448"/>
    </source>
</evidence>
<dbReference type="EMBL" id="JACHLR010000002">
    <property type="protein sequence ID" value="MBB4857524.1"/>
    <property type="molecule type" value="Genomic_DNA"/>
</dbReference>
<keyword evidence="3" id="KW-1003">Cell membrane</keyword>
<dbReference type="InterPro" id="IPR018704">
    <property type="entry name" value="SecYEG/CpoB_TPR"/>
</dbReference>
<feature type="transmembrane region" description="Helical" evidence="9">
    <location>
        <begin position="49"/>
        <end position="66"/>
    </location>
</feature>
<gene>
    <name evidence="11" type="ORF">HNO88_000831</name>
</gene>
<keyword evidence="12" id="KW-1185">Reference proteome</keyword>
<proteinExistence type="predicted"/>
<evidence type="ECO:0000256" key="2">
    <source>
        <dbReference type="ARBA" id="ARBA00004236"/>
    </source>
</evidence>
<dbReference type="Pfam" id="PF09976">
    <property type="entry name" value="TPR_21"/>
    <property type="match status" value="1"/>
</dbReference>